<comment type="similarity">
    <text evidence="2">Belongs to the RUS1 family.</text>
</comment>
<comment type="subcellular location">
    <subcellularLocation>
        <location evidence="1">Membrane</location>
    </subcellularLocation>
</comment>
<gene>
    <name evidence="7" type="ORF">BDV26DRAFT_264738</name>
</gene>
<sequence length="144" mass="15957">MASDANGIITFTEVDEVNNPTATYIYSRAVDQSTHLPQRDRNNSKATGRLDVIHPSSKPQSWSLSSLSNLLVDVFLPAGYPHSVSDDYIPYQIFVSIISCYTLRHYVVANSGAGFVSSTPSYRHNTDHEHKLTHQFQGLTSGVQ</sequence>
<name>A0A5N7B3Y7_9EURO</name>
<protein>
    <recommendedName>
        <fullName evidence="6">Protein root UVB sensitive/RUS domain-containing protein</fullName>
    </recommendedName>
</protein>
<dbReference type="Pfam" id="PF04884">
    <property type="entry name" value="UVB_sens_prot"/>
    <property type="match status" value="1"/>
</dbReference>
<accession>A0A5N7B3Y7</accession>
<evidence type="ECO:0000259" key="6">
    <source>
        <dbReference type="Pfam" id="PF04884"/>
    </source>
</evidence>
<dbReference type="AlphaFoldDB" id="A0A5N7B3Y7"/>
<proteinExistence type="inferred from homology"/>
<feature type="domain" description="Protein root UVB sensitive/RUS" evidence="6">
    <location>
        <begin position="64"/>
        <end position="98"/>
    </location>
</feature>
<dbReference type="InterPro" id="IPR006968">
    <property type="entry name" value="RUS_fam"/>
</dbReference>
<keyword evidence="4" id="KW-1133">Transmembrane helix</keyword>
<evidence type="ECO:0000256" key="4">
    <source>
        <dbReference type="ARBA" id="ARBA00022989"/>
    </source>
</evidence>
<keyword evidence="5" id="KW-0472">Membrane</keyword>
<keyword evidence="3" id="KW-0812">Transmembrane</keyword>
<keyword evidence="8" id="KW-1185">Reference proteome</keyword>
<dbReference type="EMBL" id="ML736233">
    <property type="protein sequence ID" value="KAE8376804.1"/>
    <property type="molecule type" value="Genomic_DNA"/>
</dbReference>
<dbReference type="Proteomes" id="UP000326198">
    <property type="component" value="Unassembled WGS sequence"/>
</dbReference>
<dbReference type="InterPro" id="IPR054549">
    <property type="entry name" value="UVB_sens_RUS_dom"/>
</dbReference>
<evidence type="ECO:0000256" key="3">
    <source>
        <dbReference type="ARBA" id="ARBA00022692"/>
    </source>
</evidence>
<dbReference type="PANTHER" id="PTHR12770:SF31">
    <property type="entry name" value="RUS FAMILY MEMBER 1"/>
    <property type="match status" value="1"/>
</dbReference>
<reference evidence="7 8" key="1">
    <citation type="submission" date="2019-04" db="EMBL/GenBank/DDBJ databases">
        <title>Friends and foes A comparative genomics studyof 23 Aspergillus species from section Flavi.</title>
        <authorList>
            <consortium name="DOE Joint Genome Institute"/>
            <person name="Kjaerbolling I."/>
            <person name="Vesth T."/>
            <person name="Frisvad J.C."/>
            <person name="Nybo J.L."/>
            <person name="Theobald S."/>
            <person name="Kildgaard S."/>
            <person name="Isbrandt T."/>
            <person name="Kuo A."/>
            <person name="Sato A."/>
            <person name="Lyhne E.K."/>
            <person name="Kogle M.E."/>
            <person name="Wiebenga A."/>
            <person name="Kun R.S."/>
            <person name="Lubbers R.J."/>
            <person name="Makela M.R."/>
            <person name="Barry K."/>
            <person name="Chovatia M."/>
            <person name="Clum A."/>
            <person name="Daum C."/>
            <person name="Haridas S."/>
            <person name="He G."/>
            <person name="LaButti K."/>
            <person name="Lipzen A."/>
            <person name="Mondo S."/>
            <person name="Riley R."/>
            <person name="Salamov A."/>
            <person name="Simmons B.A."/>
            <person name="Magnuson J.K."/>
            <person name="Henrissat B."/>
            <person name="Mortensen U.H."/>
            <person name="Larsen T.O."/>
            <person name="Devries R.P."/>
            <person name="Grigoriev I.V."/>
            <person name="Machida M."/>
            <person name="Baker S.E."/>
            <person name="Andersen M.R."/>
        </authorList>
    </citation>
    <scope>NUCLEOTIDE SEQUENCE [LARGE SCALE GENOMIC DNA]</scope>
    <source>
        <strain evidence="7 8">IBT 29228</strain>
    </source>
</reference>
<dbReference type="OrthoDB" id="364779at2759"/>
<evidence type="ECO:0000256" key="1">
    <source>
        <dbReference type="ARBA" id="ARBA00004370"/>
    </source>
</evidence>
<dbReference type="PANTHER" id="PTHR12770">
    <property type="entry name" value="RUS1 FAMILY PROTEIN C16ORF58"/>
    <property type="match status" value="1"/>
</dbReference>
<evidence type="ECO:0000313" key="7">
    <source>
        <dbReference type="EMBL" id="KAE8376804.1"/>
    </source>
</evidence>
<evidence type="ECO:0000256" key="2">
    <source>
        <dbReference type="ARBA" id="ARBA00007558"/>
    </source>
</evidence>
<evidence type="ECO:0000256" key="5">
    <source>
        <dbReference type="ARBA" id="ARBA00023136"/>
    </source>
</evidence>
<organism evidence="7 8">
    <name type="scientific">Aspergillus bertholletiae</name>
    <dbReference type="NCBI Taxonomy" id="1226010"/>
    <lineage>
        <taxon>Eukaryota</taxon>
        <taxon>Fungi</taxon>
        <taxon>Dikarya</taxon>
        <taxon>Ascomycota</taxon>
        <taxon>Pezizomycotina</taxon>
        <taxon>Eurotiomycetes</taxon>
        <taxon>Eurotiomycetidae</taxon>
        <taxon>Eurotiales</taxon>
        <taxon>Aspergillaceae</taxon>
        <taxon>Aspergillus</taxon>
        <taxon>Aspergillus subgen. Circumdati</taxon>
    </lineage>
</organism>
<dbReference type="GO" id="GO:0016020">
    <property type="term" value="C:membrane"/>
    <property type="evidence" value="ECO:0007669"/>
    <property type="project" value="UniProtKB-SubCell"/>
</dbReference>
<evidence type="ECO:0000313" key="8">
    <source>
        <dbReference type="Proteomes" id="UP000326198"/>
    </source>
</evidence>